<feature type="transmembrane region" description="Helical" evidence="5">
    <location>
        <begin position="53"/>
        <end position="74"/>
    </location>
</feature>
<comment type="subcellular location">
    <subcellularLocation>
        <location evidence="1">Membrane</location>
    </subcellularLocation>
</comment>
<dbReference type="RefSeq" id="WP_130458763.1">
    <property type="nucleotide sequence ID" value="NZ_SHKM01000001.1"/>
</dbReference>
<feature type="transmembrane region" description="Helical" evidence="5">
    <location>
        <begin position="128"/>
        <end position="152"/>
    </location>
</feature>
<dbReference type="InterPro" id="IPR025423">
    <property type="entry name" value="TMEM205-like"/>
</dbReference>
<dbReference type="EMBL" id="SHKM01000001">
    <property type="protein sequence ID" value="RZT90264.1"/>
    <property type="molecule type" value="Genomic_DNA"/>
</dbReference>
<evidence type="ECO:0000256" key="1">
    <source>
        <dbReference type="ARBA" id="ARBA00004370"/>
    </source>
</evidence>
<evidence type="ECO:0000259" key="6">
    <source>
        <dbReference type="Pfam" id="PF13664"/>
    </source>
</evidence>
<sequence>MTKPAVLSRLATALCRGLLVLWVGALWAVGYLAAPVLFASLPRLVAGEVAGKLFFIVGWIGMVAGILLLVYVRYTQAAGRERRLRLLLLSVLWLLAAAQLFWLQPVIAGIKAQLPPLPPDVASLGPEFAFWHALSSALYLLQSLAGLILVMLGGVESRRPAVA</sequence>
<feature type="domain" description="TMEM205-like" evidence="6">
    <location>
        <begin position="18"/>
        <end position="113"/>
    </location>
</feature>
<keyword evidence="4 5" id="KW-0472">Membrane</keyword>
<keyword evidence="3 5" id="KW-1133">Transmembrane helix</keyword>
<keyword evidence="2 5" id="KW-0812">Transmembrane</keyword>
<gene>
    <name evidence="7" type="ORF">EV678_1076</name>
</gene>
<name>A0ABY0IRP4_9RHOO</name>
<reference evidence="7 8" key="1">
    <citation type="submission" date="2019-02" db="EMBL/GenBank/DDBJ databases">
        <title>Genomic Encyclopedia of Type Strains, Phase IV (KMG-IV): sequencing the most valuable type-strain genomes for metagenomic binning, comparative biology and taxonomic classification.</title>
        <authorList>
            <person name="Goeker M."/>
        </authorList>
    </citation>
    <scope>NUCLEOTIDE SEQUENCE [LARGE SCALE GENOMIC DNA]</scope>
    <source>
        <strain evidence="7 8">DSM 21223</strain>
    </source>
</reference>
<evidence type="ECO:0000313" key="7">
    <source>
        <dbReference type="EMBL" id="RZT90264.1"/>
    </source>
</evidence>
<proteinExistence type="predicted"/>
<evidence type="ECO:0000256" key="5">
    <source>
        <dbReference type="SAM" id="Phobius"/>
    </source>
</evidence>
<evidence type="ECO:0000256" key="2">
    <source>
        <dbReference type="ARBA" id="ARBA00022692"/>
    </source>
</evidence>
<feature type="transmembrane region" description="Helical" evidence="5">
    <location>
        <begin position="86"/>
        <end position="108"/>
    </location>
</feature>
<evidence type="ECO:0000313" key="8">
    <source>
        <dbReference type="Proteomes" id="UP000292136"/>
    </source>
</evidence>
<dbReference type="Proteomes" id="UP000292136">
    <property type="component" value="Unassembled WGS sequence"/>
</dbReference>
<protein>
    <submittedName>
        <fullName evidence="7">Uncharacterized protein DUF4149</fullName>
    </submittedName>
</protein>
<evidence type="ECO:0000256" key="4">
    <source>
        <dbReference type="ARBA" id="ARBA00023136"/>
    </source>
</evidence>
<accession>A0ABY0IRP4</accession>
<keyword evidence="8" id="KW-1185">Reference proteome</keyword>
<evidence type="ECO:0000256" key="3">
    <source>
        <dbReference type="ARBA" id="ARBA00022989"/>
    </source>
</evidence>
<comment type="caution">
    <text evidence="7">The sequence shown here is derived from an EMBL/GenBank/DDBJ whole genome shotgun (WGS) entry which is preliminary data.</text>
</comment>
<organism evidence="7 8">
    <name type="scientific">Azospira oryzae</name>
    <dbReference type="NCBI Taxonomy" id="146939"/>
    <lineage>
        <taxon>Bacteria</taxon>
        <taxon>Pseudomonadati</taxon>
        <taxon>Pseudomonadota</taxon>
        <taxon>Betaproteobacteria</taxon>
        <taxon>Rhodocyclales</taxon>
        <taxon>Rhodocyclaceae</taxon>
        <taxon>Azospira</taxon>
    </lineage>
</organism>
<feature type="transmembrane region" description="Helical" evidence="5">
    <location>
        <begin position="20"/>
        <end position="41"/>
    </location>
</feature>
<dbReference type="Pfam" id="PF13664">
    <property type="entry name" value="DUF4149"/>
    <property type="match status" value="1"/>
</dbReference>